<feature type="region of interest" description="Disordered" evidence="1">
    <location>
        <begin position="52"/>
        <end position="71"/>
    </location>
</feature>
<accession>A0A1X7SLY9</accession>
<dbReference type="EnsemblMetazoa" id="Aqu2.1.03101_001">
    <property type="protein sequence ID" value="Aqu2.1.03101_001"/>
    <property type="gene ID" value="Aqu2.1.03101"/>
</dbReference>
<sequence length="71" mass="7693">MRPDRVSNSRAIHGCLPPGAWGPYLASLPDRSLAEYLSRGISSGFRVGFDRSKPLGPARGNFPTVQQNPLV</sequence>
<dbReference type="AlphaFoldDB" id="A0A1X7SLY9"/>
<proteinExistence type="predicted"/>
<reference evidence="2" key="1">
    <citation type="submission" date="2017-05" db="UniProtKB">
        <authorList>
            <consortium name="EnsemblMetazoa"/>
        </authorList>
    </citation>
    <scope>IDENTIFICATION</scope>
</reference>
<dbReference type="InParanoid" id="A0A1X7SLY9"/>
<organism evidence="2">
    <name type="scientific">Amphimedon queenslandica</name>
    <name type="common">Sponge</name>
    <dbReference type="NCBI Taxonomy" id="400682"/>
    <lineage>
        <taxon>Eukaryota</taxon>
        <taxon>Metazoa</taxon>
        <taxon>Porifera</taxon>
        <taxon>Demospongiae</taxon>
        <taxon>Heteroscleromorpha</taxon>
        <taxon>Haplosclerida</taxon>
        <taxon>Niphatidae</taxon>
        <taxon>Amphimedon</taxon>
    </lineage>
</organism>
<evidence type="ECO:0000256" key="1">
    <source>
        <dbReference type="SAM" id="MobiDB-lite"/>
    </source>
</evidence>
<evidence type="ECO:0000313" key="2">
    <source>
        <dbReference type="EnsemblMetazoa" id="Aqu2.1.03101_001"/>
    </source>
</evidence>
<protein>
    <submittedName>
        <fullName evidence="2">Uncharacterized protein</fullName>
    </submittedName>
</protein>
<name>A0A1X7SLY9_AMPQE</name>